<dbReference type="GO" id="GO:0008270">
    <property type="term" value="F:zinc ion binding"/>
    <property type="evidence" value="ECO:0007669"/>
    <property type="project" value="UniProtKB-KW"/>
</dbReference>
<evidence type="ECO:0000256" key="4">
    <source>
        <dbReference type="PROSITE-ProRule" id="PRU00175"/>
    </source>
</evidence>
<sequence>MEGHLCAGRVGWDLFAKLKEGRPASESSRLSAPVVMKLRYSVLHFHAGQVMQEQPCPYHYVVFNLGEFLHHDSRRQAISSVLFRLGTYGYGYRGVWQLEQELFAFCNDPVESALRMGTGIEITVGLRFYRYWIGTEPSFDEGVSGDGGFGGVPASSDAVKELAVVKYQREGDVREHSCMICFEEFHVWEEVTQMPCKHAFHGGCLTRWLASSHLCPICRYAIAASARP</sequence>
<dbReference type="PANTHER" id="PTHR15710">
    <property type="entry name" value="E3 UBIQUITIN-PROTEIN LIGASE PRAJA"/>
    <property type="match status" value="1"/>
</dbReference>
<evidence type="ECO:0000256" key="2">
    <source>
        <dbReference type="ARBA" id="ARBA00022771"/>
    </source>
</evidence>
<reference evidence="7 8" key="1">
    <citation type="submission" date="2022-12" db="EMBL/GenBank/DDBJ databases">
        <title>Chromosome-scale assembly of the Ensete ventricosum genome.</title>
        <authorList>
            <person name="Dussert Y."/>
            <person name="Stocks J."/>
            <person name="Wendawek A."/>
            <person name="Woldeyes F."/>
            <person name="Nichols R.A."/>
            <person name="Borrell J.S."/>
        </authorList>
    </citation>
    <scope>NUCLEOTIDE SEQUENCE [LARGE SCALE GENOMIC DNA]</scope>
    <source>
        <strain evidence="8">cv. Maze</strain>
        <strain evidence="7">MazeRef_0001</strain>
        <tissue evidence="7">Seeds</tissue>
    </source>
</reference>
<evidence type="ECO:0000313" key="6">
    <source>
        <dbReference type="EMBL" id="KAJ8484124.1"/>
    </source>
</evidence>
<comment type="caution">
    <text evidence="7">The sequence shown here is derived from an EMBL/GenBank/DDBJ whole genome shotgun (WGS) entry which is preliminary data.</text>
</comment>
<dbReference type="InterPro" id="IPR001841">
    <property type="entry name" value="Znf_RING"/>
</dbReference>
<gene>
    <name evidence="6" type="ORF">OPV22_016609</name>
    <name evidence="7" type="ORF">OPV22_016614</name>
</gene>
<dbReference type="SUPFAM" id="SSF57850">
    <property type="entry name" value="RING/U-box"/>
    <property type="match status" value="1"/>
</dbReference>
<keyword evidence="8" id="KW-1185">Reference proteome</keyword>
<dbReference type="GO" id="GO:0016567">
    <property type="term" value="P:protein ubiquitination"/>
    <property type="evidence" value="ECO:0007669"/>
    <property type="project" value="TreeGrafter"/>
</dbReference>
<name>A0AAV8QVX8_ENSVE</name>
<keyword evidence="2 4" id="KW-0863">Zinc-finger</keyword>
<evidence type="ECO:0000259" key="5">
    <source>
        <dbReference type="PROSITE" id="PS50089"/>
    </source>
</evidence>
<dbReference type="EMBL" id="JAQQAF010000005">
    <property type="protein sequence ID" value="KAJ8484124.1"/>
    <property type="molecule type" value="Genomic_DNA"/>
</dbReference>
<dbReference type="GO" id="GO:0061630">
    <property type="term" value="F:ubiquitin protein ligase activity"/>
    <property type="evidence" value="ECO:0007669"/>
    <property type="project" value="TreeGrafter"/>
</dbReference>
<dbReference type="Pfam" id="PF13639">
    <property type="entry name" value="zf-RING_2"/>
    <property type="match status" value="1"/>
</dbReference>
<evidence type="ECO:0000313" key="7">
    <source>
        <dbReference type="EMBL" id="KAJ8484129.1"/>
    </source>
</evidence>
<evidence type="ECO:0000256" key="3">
    <source>
        <dbReference type="ARBA" id="ARBA00022833"/>
    </source>
</evidence>
<dbReference type="Gene3D" id="3.30.40.10">
    <property type="entry name" value="Zinc/RING finger domain, C3HC4 (zinc finger)"/>
    <property type="match status" value="1"/>
</dbReference>
<dbReference type="PANTHER" id="PTHR15710:SF217">
    <property type="entry name" value="E3 UBIQUITIN-PROTEIN LIGASE RDUF2"/>
    <property type="match status" value="1"/>
</dbReference>
<organism evidence="7 8">
    <name type="scientific">Ensete ventricosum</name>
    <name type="common">Abyssinian banana</name>
    <name type="synonym">Musa ensete</name>
    <dbReference type="NCBI Taxonomy" id="4639"/>
    <lineage>
        <taxon>Eukaryota</taxon>
        <taxon>Viridiplantae</taxon>
        <taxon>Streptophyta</taxon>
        <taxon>Embryophyta</taxon>
        <taxon>Tracheophyta</taxon>
        <taxon>Spermatophyta</taxon>
        <taxon>Magnoliopsida</taxon>
        <taxon>Liliopsida</taxon>
        <taxon>Zingiberales</taxon>
        <taxon>Musaceae</taxon>
        <taxon>Ensete</taxon>
    </lineage>
</organism>
<dbReference type="SMART" id="SM00184">
    <property type="entry name" value="RING"/>
    <property type="match status" value="1"/>
</dbReference>
<dbReference type="EMBL" id="JAQQAF010000005">
    <property type="protein sequence ID" value="KAJ8484129.1"/>
    <property type="molecule type" value="Genomic_DNA"/>
</dbReference>
<accession>A0AAV8QVX8</accession>
<keyword evidence="1" id="KW-0479">Metal-binding</keyword>
<proteinExistence type="predicted"/>
<evidence type="ECO:0000313" key="8">
    <source>
        <dbReference type="Proteomes" id="UP001222027"/>
    </source>
</evidence>
<evidence type="ECO:0000256" key="1">
    <source>
        <dbReference type="ARBA" id="ARBA00022723"/>
    </source>
</evidence>
<feature type="domain" description="RING-type" evidence="5">
    <location>
        <begin position="178"/>
        <end position="219"/>
    </location>
</feature>
<dbReference type="InterPro" id="IPR013083">
    <property type="entry name" value="Znf_RING/FYVE/PHD"/>
</dbReference>
<dbReference type="AlphaFoldDB" id="A0AAV8QVX8"/>
<dbReference type="Proteomes" id="UP001222027">
    <property type="component" value="Unassembled WGS sequence"/>
</dbReference>
<keyword evidence="3" id="KW-0862">Zinc</keyword>
<dbReference type="PROSITE" id="PS50089">
    <property type="entry name" value="ZF_RING_2"/>
    <property type="match status" value="1"/>
</dbReference>
<protein>
    <recommendedName>
        <fullName evidence="5">RING-type domain-containing protein</fullName>
    </recommendedName>
</protein>
<dbReference type="GO" id="GO:0005737">
    <property type="term" value="C:cytoplasm"/>
    <property type="evidence" value="ECO:0007669"/>
    <property type="project" value="TreeGrafter"/>
</dbReference>